<gene>
    <name evidence="4" type="ORF">ENJ42_08245</name>
</gene>
<dbReference type="PROSITE" id="PS51186">
    <property type="entry name" value="GNAT"/>
    <property type="match status" value="1"/>
</dbReference>
<dbReference type="GO" id="GO:0008080">
    <property type="term" value="F:N-acetyltransferase activity"/>
    <property type="evidence" value="ECO:0007669"/>
    <property type="project" value="TreeGrafter"/>
</dbReference>
<keyword evidence="2" id="KW-0012">Acyltransferase</keyword>
<dbReference type="Gene3D" id="3.40.630.30">
    <property type="match status" value="1"/>
</dbReference>
<dbReference type="InterPro" id="IPR016181">
    <property type="entry name" value="Acyl_CoA_acyltransferase"/>
</dbReference>
<proteinExistence type="predicted"/>
<dbReference type="Proteomes" id="UP000885830">
    <property type="component" value="Unassembled WGS sequence"/>
</dbReference>
<evidence type="ECO:0000259" key="3">
    <source>
        <dbReference type="PROSITE" id="PS51186"/>
    </source>
</evidence>
<dbReference type="AlphaFoldDB" id="A0A7C5M0U1"/>
<comment type="caution">
    <text evidence="4">The sequence shown here is derived from an EMBL/GenBank/DDBJ whole genome shotgun (WGS) entry which is preliminary data.</text>
</comment>
<dbReference type="EMBL" id="DRMJ01000431">
    <property type="protein sequence ID" value="HHL43592.1"/>
    <property type="molecule type" value="Genomic_DNA"/>
</dbReference>
<organism evidence="4">
    <name type="scientific">Hellea balneolensis</name>
    <dbReference type="NCBI Taxonomy" id="287478"/>
    <lineage>
        <taxon>Bacteria</taxon>
        <taxon>Pseudomonadati</taxon>
        <taxon>Pseudomonadota</taxon>
        <taxon>Alphaproteobacteria</taxon>
        <taxon>Maricaulales</taxon>
        <taxon>Robiginitomaculaceae</taxon>
        <taxon>Hellea</taxon>
    </lineage>
</organism>
<reference evidence="4" key="1">
    <citation type="journal article" date="2020" name="mSystems">
        <title>Genome- and Community-Level Interaction Insights into Carbon Utilization and Element Cycling Functions of Hydrothermarchaeota in Hydrothermal Sediment.</title>
        <authorList>
            <person name="Zhou Z."/>
            <person name="Liu Y."/>
            <person name="Xu W."/>
            <person name="Pan J."/>
            <person name="Luo Z.H."/>
            <person name="Li M."/>
        </authorList>
    </citation>
    <scope>NUCLEOTIDE SEQUENCE [LARGE SCALE GENOMIC DNA]</scope>
    <source>
        <strain evidence="4">HyVt-485</strain>
    </source>
</reference>
<dbReference type="InterPro" id="IPR000182">
    <property type="entry name" value="GNAT_dom"/>
</dbReference>
<dbReference type="PANTHER" id="PTHR10545:SF42">
    <property type="entry name" value="ACETYLTRANSFERASE"/>
    <property type="match status" value="1"/>
</dbReference>
<dbReference type="InterPro" id="IPR051016">
    <property type="entry name" value="Diverse_Substrate_AcTransf"/>
</dbReference>
<feature type="domain" description="N-acetyltransferase" evidence="3">
    <location>
        <begin position="1"/>
        <end position="113"/>
    </location>
</feature>
<dbReference type="PANTHER" id="PTHR10545">
    <property type="entry name" value="DIAMINE N-ACETYLTRANSFERASE"/>
    <property type="match status" value="1"/>
</dbReference>
<evidence type="ECO:0000256" key="2">
    <source>
        <dbReference type="ARBA" id="ARBA00023315"/>
    </source>
</evidence>
<accession>A0A7C5M0U1</accession>
<evidence type="ECO:0000256" key="1">
    <source>
        <dbReference type="ARBA" id="ARBA00022679"/>
    </source>
</evidence>
<keyword evidence="1" id="KW-0808">Transferase</keyword>
<protein>
    <submittedName>
        <fullName evidence="4">GNAT family N-acetyltransferase</fullName>
    </submittedName>
</protein>
<dbReference type="SUPFAM" id="SSF55729">
    <property type="entry name" value="Acyl-CoA N-acyltransferases (Nat)"/>
    <property type="match status" value="1"/>
</dbReference>
<sequence length="113" mass="12734">MSDETWRRLLDPDHVVQGFGAVLDGHLVGIVHYLFHPVTWSTGPRCYLEDLFTSKDARGQGVGRALIAAVHREAQKAGADQVYWLTESHNRRAQALYDKVATKTPFIKYAQVL</sequence>
<dbReference type="Pfam" id="PF00583">
    <property type="entry name" value="Acetyltransf_1"/>
    <property type="match status" value="1"/>
</dbReference>
<dbReference type="CDD" id="cd04301">
    <property type="entry name" value="NAT_SF"/>
    <property type="match status" value="1"/>
</dbReference>
<name>A0A7C5M0U1_9PROT</name>
<evidence type="ECO:0000313" key="4">
    <source>
        <dbReference type="EMBL" id="HHL43592.1"/>
    </source>
</evidence>